<keyword evidence="1" id="KW-0175">Coiled coil</keyword>
<dbReference type="STRING" id="742152.A0A2H3JHW9"/>
<feature type="compositionally biased region" description="Polar residues" evidence="2">
    <location>
        <begin position="382"/>
        <end position="400"/>
    </location>
</feature>
<feature type="region of interest" description="Disordered" evidence="2">
    <location>
        <begin position="1332"/>
        <end position="1406"/>
    </location>
</feature>
<feature type="compositionally biased region" description="Low complexity" evidence="2">
    <location>
        <begin position="1383"/>
        <end position="1399"/>
    </location>
</feature>
<feature type="compositionally biased region" description="Pro residues" evidence="2">
    <location>
        <begin position="1301"/>
        <end position="1313"/>
    </location>
</feature>
<feature type="compositionally biased region" description="Acidic residues" evidence="2">
    <location>
        <begin position="447"/>
        <end position="458"/>
    </location>
</feature>
<feature type="domain" description="Pleckstrin homology" evidence="3">
    <location>
        <begin position="1432"/>
        <end position="1548"/>
    </location>
</feature>
<dbReference type="InterPro" id="IPR024774">
    <property type="entry name" value="PH_dom-Mcp5-type"/>
</dbReference>
<feature type="compositionally biased region" description="Pro residues" evidence="2">
    <location>
        <begin position="1272"/>
        <end position="1292"/>
    </location>
</feature>
<keyword evidence="5" id="KW-1185">Reference proteome</keyword>
<dbReference type="GO" id="GO:0005938">
    <property type="term" value="C:cell cortex"/>
    <property type="evidence" value="ECO:0007669"/>
    <property type="project" value="InterPro"/>
</dbReference>
<evidence type="ECO:0000256" key="1">
    <source>
        <dbReference type="SAM" id="Coils"/>
    </source>
</evidence>
<feature type="region of interest" description="Disordered" evidence="2">
    <location>
        <begin position="1048"/>
        <end position="1078"/>
    </location>
</feature>
<feature type="compositionally biased region" description="Basic and acidic residues" evidence="2">
    <location>
        <begin position="146"/>
        <end position="155"/>
    </location>
</feature>
<feature type="coiled-coil region" evidence="1">
    <location>
        <begin position="48"/>
        <end position="101"/>
    </location>
</feature>
<dbReference type="GO" id="GO:0032065">
    <property type="term" value="P:maintenance of protein location in cell cortex"/>
    <property type="evidence" value="ECO:0007669"/>
    <property type="project" value="InterPro"/>
</dbReference>
<name>A0A2H3JHW9_WOLCO</name>
<dbReference type="GO" id="GO:0000226">
    <property type="term" value="P:microtubule cytoskeleton organization"/>
    <property type="evidence" value="ECO:0007669"/>
    <property type="project" value="TreeGrafter"/>
</dbReference>
<evidence type="ECO:0000259" key="3">
    <source>
        <dbReference type="Pfam" id="PF12814"/>
    </source>
</evidence>
<feature type="compositionally biased region" description="Basic residues" evidence="2">
    <location>
        <begin position="1753"/>
        <end position="1762"/>
    </location>
</feature>
<evidence type="ECO:0000313" key="4">
    <source>
        <dbReference type="EMBL" id="PCH39433.1"/>
    </source>
</evidence>
<feature type="compositionally biased region" description="Polar residues" evidence="2">
    <location>
        <begin position="1709"/>
        <end position="1719"/>
    </location>
</feature>
<sequence length="1762" mass="192578">MPLSSDGEDSVDAMSRSPSPSPPANMRSQLERILDLKEKQYQRAVDLGQQLAMQKTELEDRVRQLEQLEMDGNSDDEDESNVQVLDRYRELAEQVEAWEVENPQISLLFGPESEGGHMAFRAEDEHPNRSSKRSREAVGSMASRSSRRERNAAHRVSDMKFAADIGEGLLAEVRRTTALNNELQKDNQIWRARVDELNAIIEDLQLQLRKSNELEQKYKDENWDQQTALQNLNDELKESQAQAARLEGENKRLQKVTAAARESIDNYKSELERSKVAYDELKAKHETAVAQARKQAASLQREKSDLQQALDSMKAEAAKATRRFPRFAPPTPNGAAPIDPTIAGIQEEEEAFGTHGRAHSNTRRSIDHGAFFASEVPDELSESSPTASPSKRISASNHPNNEVEALQQRLAHAQRQINTLKSTIQREKELRMEYRRQLDSLPTRATEDEEEQIADEDAEGPKPKPRLTPFRVGRGRGRGRGRGKNGLTLMQRLAAHHPSAEDDSDSDPEPSSGSRETSPPPPVPSIPAAFSDEAPAEKEAQEDEPDLQTSPTPSRTSVDGMDPAFANILRRSSLTASQPANGSPLRQTVSARGGRGGTLPRRARGGAAFQEARRSSIVGQPGALAAELGFALGDNSLDNSTEVGEVGRRVETAEFGCQTDFEEALPSPPPPPAPVQPAPVMCEMGTQVDAEPVPVPIPEPAPLPTMCEMSMQTEDEPVPVVPAHAEAGVQHEDLGPKRIFISSAVLTEPEPEPERPQAAPAPVFAQAEVQTAAVASSSVEIQTLPEPLPVSVQTFEMDIQTDPEPEAVRVQTAEMDIQTDVEPIPVPAQTAEMDVQTDAEPRPVPVQTAETDVQTDAEPRPAPVRTAEMDIQTDAEPRVAPVQTMEMDIQTDAEPEPTPVKTAEMQIQTQSLPVPITAEMQTQTSTPVAETAEVQATPTPGHRRLVDIRESSFDSNDSSTVHPGRTRPPSLIVSHVDDYSDAATEIGSSSDTEAYTDARQSMVIPTPTDSLNDFHSIRTVTDSDEQRSIVMPTPTDSTNDFHSIMTVTDNDYSDSDEDNESIKASRLPSRQGRSAMSSAVSLASPSAMIAPQPMYESKAIETEVITEESVPVKVDQVDPVTVPEPIPAPKPELKEMSIQTDDWVSPSLAVPSSSPALHPISAPATAPSTPAPAPFPSLYRVGVNSQQFQFISPLSPAGPATSLLPSAAPPSPNTTLRDLNATLIARPRTSHSDRRQSIDSNIDSVIMDEFVGRSRTPSHVPSIIDKSRPPMMSIPPPPRVPPPSNSMPPPSFIPDKRQPQDIPPPRPTSPPPAELIQRATSPLLSARNSFLRQPSTSGHQNQQSIRDLPSTSSFRSSANTMPKVPEGSPRSSAFRERERREMSTTSLTSGGQSLHSSMSSDHHGSHAVTAGRVAGTFAHNGGQSSIDPIALHAITQAMIGEPMYKYTRRTLGKGLGSTRHQRFVWIHPYTRMLNWSEDDPSVIKPTESNNKSAYIEDFRAVLDPNPMPPGLCQYSIIITTPVREVKITAPTKERHDLWMNALEFLVQRSNSLSSGGSPRSGPRAPLSPMSLDEELPDDEPSGPVATSSPSHRSIRTGRTALSGKSWGTTRAHRSRSRVSMGGSLGRRSGTPAAEYLRWADHEQRLSYAQDFEEEDNEDLDFELHQDTLSEGGFEGLENVRACCDGKHTVGQVHHHHHHHHHGHDHPPQRASQSSGQHLSAPSEDHRPASPAWSFRSRTGSATSHEGAGFFSKFNHRKSTKHV</sequence>
<organism evidence="4 5">
    <name type="scientific">Wolfiporia cocos (strain MD-104)</name>
    <name type="common">Brown rot fungus</name>
    <dbReference type="NCBI Taxonomy" id="742152"/>
    <lineage>
        <taxon>Eukaryota</taxon>
        <taxon>Fungi</taxon>
        <taxon>Dikarya</taxon>
        <taxon>Basidiomycota</taxon>
        <taxon>Agaricomycotina</taxon>
        <taxon>Agaricomycetes</taxon>
        <taxon>Polyporales</taxon>
        <taxon>Phaeolaceae</taxon>
        <taxon>Wolfiporia</taxon>
    </lineage>
</organism>
<dbReference type="Pfam" id="PF12814">
    <property type="entry name" value="Mcp5_PH"/>
    <property type="match status" value="1"/>
</dbReference>
<dbReference type="GO" id="GO:0005543">
    <property type="term" value="F:phospholipid binding"/>
    <property type="evidence" value="ECO:0007669"/>
    <property type="project" value="InterPro"/>
</dbReference>
<feature type="compositionally biased region" description="Basic residues" evidence="2">
    <location>
        <begin position="1692"/>
        <end position="1703"/>
    </location>
</feature>
<dbReference type="GO" id="GO:0015631">
    <property type="term" value="F:tubulin binding"/>
    <property type="evidence" value="ECO:0007669"/>
    <property type="project" value="TreeGrafter"/>
</dbReference>
<feature type="compositionally biased region" description="Polar residues" evidence="2">
    <location>
        <begin position="570"/>
        <end position="590"/>
    </location>
</feature>
<dbReference type="InterPro" id="IPR053005">
    <property type="entry name" value="Nuclear_Pos-Cytoskel_Interact"/>
</dbReference>
<dbReference type="PANTHER" id="PTHR28190:SF1">
    <property type="entry name" value="NUCLEAR MIGRATION PROTEIN NUM1"/>
    <property type="match status" value="1"/>
</dbReference>
<feature type="compositionally biased region" description="Polar residues" evidence="2">
    <location>
        <begin position="922"/>
        <end position="938"/>
    </location>
</feature>
<feature type="compositionally biased region" description="Acidic residues" evidence="2">
    <location>
        <begin position="1571"/>
        <end position="1580"/>
    </location>
</feature>
<proteinExistence type="predicted"/>
<gene>
    <name evidence="4" type="ORF">WOLCODRAFT_146945</name>
</gene>
<dbReference type="PANTHER" id="PTHR28190">
    <property type="entry name" value="NUCLEAR MIGRATION PROTEIN NUM1"/>
    <property type="match status" value="1"/>
</dbReference>
<dbReference type="EMBL" id="KB467998">
    <property type="protein sequence ID" value="PCH39433.1"/>
    <property type="molecule type" value="Genomic_DNA"/>
</dbReference>
<dbReference type="CDD" id="cd13365">
    <property type="entry name" value="PH_PLC_plant-like"/>
    <property type="match status" value="1"/>
</dbReference>
<feature type="region of interest" description="Disordered" evidence="2">
    <location>
        <begin position="435"/>
        <end position="612"/>
    </location>
</feature>
<accession>A0A2H3JHW9</accession>
<protein>
    <recommendedName>
        <fullName evidence="3">Pleckstrin homology domain-containing protein</fullName>
    </recommendedName>
</protein>
<feature type="region of interest" description="Disordered" evidence="2">
    <location>
        <begin position="376"/>
        <end position="401"/>
    </location>
</feature>
<feature type="region of interest" description="Disordered" evidence="2">
    <location>
        <begin position="922"/>
        <end position="972"/>
    </location>
</feature>
<dbReference type="OrthoDB" id="2149224at2759"/>
<feature type="region of interest" description="Disordered" evidence="2">
    <location>
        <begin position="1550"/>
        <end position="1629"/>
    </location>
</feature>
<feature type="compositionally biased region" description="Basic and acidic residues" evidence="2">
    <location>
        <begin position="120"/>
        <end position="136"/>
    </location>
</feature>
<feature type="compositionally biased region" description="Polar residues" evidence="2">
    <location>
        <begin position="1332"/>
        <end position="1360"/>
    </location>
</feature>
<evidence type="ECO:0000256" key="2">
    <source>
        <dbReference type="SAM" id="MobiDB-lite"/>
    </source>
</evidence>
<dbReference type="GO" id="GO:0005739">
    <property type="term" value="C:mitochondrion"/>
    <property type="evidence" value="ECO:0007669"/>
    <property type="project" value="TreeGrafter"/>
</dbReference>
<feature type="region of interest" description="Disordered" evidence="2">
    <location>
        <begin position="1"/>
        <end position="27"/>
    </location>
</feature>
<feature type="compositionally biased region" description="Basic and acidic residues" evidence="2">
    <location>
        <begin position="1373"/>
        <end position="1382"/>
    </location>
</feature>
<dbReference type="OMA" id="LHHAHRM"/>
<feature type="compositionally biased region" description="Polar residues" evidence="2">
    <location>
        <begin position="547"/>
        <end position="557"/>
    </location>
</feature>
<feature type="coiled-coil region" evidence="1">
    <location>
        <begin position="180"/>
        <end position="323"/>
    </location>
</feature>
<reference evidence="4 5" key="1">
    <citation type="journal article" date="2012" name="Science">
        <title>The Paleozoic origin of enzymatic lignin decomposition reconstructed from 31 fungal genomes.</title>
        <authorList>
            <person name="Floudas D."/>
            <person name="Binder M."/>
            <person name="Riley R."/>
            <person name="Barry K."/>
            <person name="Blanchette R.A."/>
            <person name="Henrissat B."/>
            <person name="Martinez A.T."/>
            <person name="Otillar R."/>
            <person name="Spatafora J.W."/>
            <person name="Yadav J.S."/>
            <person name="Aerts A."/>
            <person name="Benoit I."/>
            <person name="Boyd A."/>
            <person name="Carlson A."/>
            <person name="Copeland A."/>
            <person name="Coutinho P.M."/>
            <person name="de Vries R.P."/>
            <person name="Ferreira P."/>
            <person name="Findley K."/>
            <person name="Foster B."/>
            <person name="Gaskell J."/>
            <person name="Glotzer D."/>
            <person name="Gorecki P."/>
            <person name="Heitman J."/>
            <person name="Hesse C."/>
            <person name="Hori C."/>
            <person name="Igarashi K."/>
            <person name="Jurgens J.A."/>
            <person name="Kallen N."/>
            <person name="Kersten P."/>
            <person name="Kohler A."/>
            <person name="Kuees U."/>
            <person name="Kumar T.K.A."/>
            <person name="Kuo A."/>
            <person name="LaButti K."/>
            <person name="Larrondo L.F."/>
            <person name="Lindquist E."/>
            <person name="Ling A."/>
            <person name="Lombard V."/>
            <person name="Lucas S."/>
            <person name="Lundell T."/>
            <person name="Martin R."/>
            <person name="McLaughlin D.J."/>
            <person name="Morgenstern I."/>
            <person name="Morin E."/>
            <person name="Murat C."/>
            <person name="Nagy L.G."/>
            <person name="Nolan M."/>
            <person name="Ohm R.A."/>
            <person name="Patyshakuliyeva A."/>
            <person name="Rokas A."/>
            <person name="Ruiz-Duenas F.J."/>
            <person name="Sabat G."/>
            <person name="Salamov A."/>
            <person name="Samejima M."/>
            <person name="Schmutz J."/>
            <person name="Slot J.C."/>
            <person name="St John F."/>
            <person name="Stenlid J."/>
            <person name="Sun H."/>
            <person name="Sun S."/>
            <person name="Syed K."/>
            <person name="Tsang A."/>
            <person name="Wiebenga A."/>
            <person name="Young D."/>
            <person name="Pisabarro A."/>
            <person name="Eastwood D.C."/>
            <person name="Martin F."/>
            <person name="Cullen D."/>
            <person name="Grigoriev I.V."/>
            <person name="Hibbett D.S."/>
        </authorList>
    </citation>
    <scope>NUCLEOTIDE SEQUENCE [LARGE SCALE GENOMIC DNA]</scope>
    <source>
        <strain evidence="4 5">MD-104</strain>
    </source>
</reference>
<dbReference type="SUPFAM" id="SSF50729">
    <property type="entry name" value="PH domain-like"/>
    <property type="match status" value="1"/>
</dbReference>
<feature type="compositionally biased region" description="Low complexity" evidence="2">
    <location>
        <begin position="1550"/>
        <end position="1568"/>
    </location>
</feature>
<dbReference type="Proteomes" id="UP000218811">
    <property type="component" value="Unassembled WGS sequence"/>
</dbReference>
<feature type="compositionally biased region" description="Acidic residues" evidence="2">
    <location>
        <begin position="1"/>
        <end position="11"/>
    </location>
</feature>
<feature type="compositionally biased region" description="Basic residues" evidence="2">
    <location>
        <begin position="473"/>
        <end position="483"/>
    </location>
</feature>
<feature type="region of interest" description="Disordered" evidence="2">
    <location>
        <begin position="1253"/>
        <end position="1315"/>
    </location>
</feature>
<feature type="region of interest" description="Disordered" evidence="2">
    <location>
        <begin position="1690"/>
        <end position="1762"/>
    </location>
</feature>
<feature type="region of interest" description="Disordered" evidence="2">
    <location>
        <begin position="834"/>
        <end position="884"/>
    </location>
</feature>
<feature type="region of interest" description="Disordered" evidence="2">
    <location>
        <begin position="120"/>
        <end position="155"/>
    </location>
</feature>
<evidence type="ECO:0000313" key="5">
    <source>
        <dbReference type="Proteomes" id="UP000218811"/>
    </source>
</evidence>